<keyword evidence="2" id="KW-1185">Reference proteome</keyword>
<sequence>MATSNKSAIKDHTKIYVELTDTGVGIDPKFMKHIWESFSQADATITRCHDGTGLGLSICKHLVTINGGELGATSELGKGSRFWFTWNVRPLPTNQPNLAFYPSARSERVLVIDPVPIARNTLVKFIDCRVKRVDAFDTVEEGVASAKIWKEQHDETYNLIFFNICKNNPDDIKKALKELRSLCGDHLCIALMIFCSTGGRTLGEEIVREVGGRIITLHKPIMHKRILDCLYNSEIFNSTHDKLNFNRIVKPSIELRVDNDNLSLPHIKDLSVDSLRINENYEDTTTMMIDVPILMALMKDEIPELTSSNAYSDEIPVSDLVYSFDWSSTPLGPIDSWSPYLRTMVGQFQDDTLLLMNRDGHTEECYFSFTLSPIFKEDGTVGGVFNAVQETTQRVLVARRLKTLGELGNRTAATTFDEGLETVKDEEVEELTFIKGKLTRKLPNFLPETLDIVDLQADGDTPLTLMLSPLEESIEVCPPELSILQKLQMINRNARRLLKLVDTLLQFSRIESGKLEAQFRETDIVKYTLELTSCFEGMAKSLKLDYLIQIPSREEFYGKLKHKVFIDRDMYEKILFNLCSNAFKYTWTGSVTVRLYPDDKDGREVVMLEICDTGVGILEKDIPNLFQRFYRVESNQSRSYEGTGIGLALVKELVIRHGGEISVHSEVKKGTAFRISLPTGWTHLPENQVYFVDEEFEINPLVKCPLDGRDLYLEESHQWIKNAPDSDTMDLDAPDTLNDSTSDGKSSSVHHTLTSLMPSIRNDGTTNVCENFYLVLIVDDNTDMRCLL</sequence>
<organism evidence="1 2">
    <name type="scientific">Acaulospora colombiana</name>
    <dbReference type="NCBI Taxonomy" id="27376"/>
    <lineage>
        <taxon>Eukaryota</taxon>
        <taxon>Fungi</taxon>
        <taxon>Fungi incertae sedis</taxon>
        <taxon>Mucoromycota</taxon>
        <taxon>Glomeromycotina</taxon>
        <taxon>Glomeromycetes</taxon>
        <taxon>Diversisporales</taxon>
        <taxon>Acaulosporaceae</taxon>
        <taxon>Acaulospora</taxon>
    </lineage>
</organism>
<comment type="caution">
    <text evidence="1">The sequence shown here is derived from an EMBL/GenBank/DDBJ whole genome shotgun (WGS) entry which is preliminary data.</text>
</comment>
<protein>
    <submittedName>
        <fullName evidence="1">9832_t:CDS:1</fullName>
    </submittedName>
</protein>
<name>A0ACA9K243_9GLOM</name>
<reference evidence="1" key="1">
    <citation type="submission" date="2021-06" db="EMBL/GenBank/DDBJ databases">
        <authorList>
            <person name="Kallberg Y."/>
            <person name="Tangrot J."/>
            <person name="Rosling A."/>
        </authorList>
    </citation>
    <scope>NUCLEOTIDE SEQUENCE</scope>
    <source>
        <strain evidence="1">CL356</strain>
    </source>
</reference>
<dbReference type="Proteomes" id="UP000789525">
    <property type="component" value="Unassembled WGS sequence"/>
</dbReference>
<gene>
    <name evidence="1" type="ORF">ACOLOM_LOCUS600</name>
</gene>
<proteinExistence type="predicted"/>
<accession>A0ACA9K243</accession>
<evidence type="ECO:0000313" key="1">
    <source>
        <dbReference type="EMBL" id="CAG8447500.1"/>
    </source>
</evidence>
<dbReference type="EMBL" id="CAJVPT010000600">
    <property type="protein sequence ID" value="CAG8447500.1"/>
    <property type="molecule type" value="Genomic_DNA"/>
</dbReference>
<evidence type="ECO:0000313" key="2">
    <source>
        <dbReference type="Proteomes" id="UP000789525"/>
    </source>
</evidence>